<evidence type="ECO:0000313" key="1">
    <source>
        <dbReference type="EMBL" id="TMS56754.1"/>
    </source>
</evidence>
<accession>A0ACD3SKM6</accession>
<sequence>MPATPPTPAPGAVTNPAINPPQPLANVASQNIFDVPPRDLAAEAREQKQRSVVQPGNNAPVWREVNSDQRHYSSLPDPEAGVLIQRTGQKWRMFRNGVITVYGGWLLVGVAVAILGFFLWRGMIPLKTPRTGRMIERFTPMERMVHWTMAISFVALAVSGIIMMFGKFFLLPLLGHTLFGWLTYLLKNIHNIVGPLFTLSIIVGFVMFVKDNLPRAVDWQWVRSFGGLASGRHVPSHRFNAGEKLWFWGGLVVFGIIVSISGWVLDMIVPGMDYFRGTMQVANIVHAIAATIMMAMAFGHIYMGTIGMEGAYRAMRDGWVDEAWAKEHHELWYDDIKSGKIPVQRSRSGTATPPVSAPRPSGRG</sequence>
<comment type="caution">
    <text evidence="1">The sequence shown here is derived from an EMBL/GenBank/DDBJ whole genome shotgun (WGS) entry which is preliminary data.</text>
</comment>
<dbReference type="EMBL" id="AKCV02000026">
    <property type="protein sequence ID" value="TMS56754.1"/>
    <property type="molecule type" value="Genomic_DNA"/>
</dbReference>
<evidence type="ECO:0000313" key="2">
    <source>
        <dbReference type="Proteomes" id="UP000004277"/>
    </source>
</evidence>
<dbReference type="Proteomes" id="UP000004277">
    <property type="component" value="Unassembled WGS sequence"/>
</dbReference>
<gene>
    <name evidence="1" type="ORF">MW7_016920</name>
</gene>
<name>A0ACD3SKM6_9BURK</name>
<protein>
    <submittedName>
        <fullName evidence="1">Formate dehydrogenase subunit gamma</fullName>
    </submittedName>
</protein>
<keyword evidence="2" id="KW-1185">Reference proteome</keyword>
<proteinExistence type="predicted"/>
<reference evidence="1" key="1">
    <citation type="submission" date="2019-05" db="EMBL/GenBank/DDBJ databases">
        <title>Revised genome assembly of Burkholderiaceae (previously Ralstonia) sp. PBA.</title>
        <authorList>
            <person name="Gan H.M."/>
        </authorList>
    </citation>
    <scope>NUCLEOTIDE SEQUENCE</scope>
    <source>
        <strain evidence="1">PBA</strain>
    </source>
</reference>
<organism evidence="1 2">
    <name type="scientific">Imbroritus primus</name>
    <dbReference type="NCBI Taxonomy" id="3058603"/>
    <lineage>
        <taxon>Bacteria</taxon>
        <taxon>Pseudomonadati</taxon>
        <taxon>Pseudomonadota</taxon>
        <taxon>Betaproteobacteria</taxon>
        <taxon>Burkholderiales</taxon>
        <taxon>Burkholderiaceae</taxon>
        <taxon>Imbroritus</taxon>
    </lineage>
</organism>